<dbReference type="Pfam" id="PF08240">
    <property type="entry name" value="ADH_N"/>
    <property type="match status" value="1"/>
</dbReference>
<dbReference type="SUPFAM" id="SSF51735">
    <property type="entry name" value="NAD(P)-binding Rossmann-fold domains"/>
    <property type="match status" value="1"/>
</dbReference>
<protein>
    <recommendedName>
        <fullName evidence="7">Enoyl reductase (ER) domain-containing protein</fullName>
    </recommendedName>
</protein>
<dbReference type="SMART" id="SM00829">
    <property type="entry name" value="PKS_ER"/>
    <property type="match status" value="1"/>
</dbReference>
<evidence type="ECO:0000256" key="2">
    <source>
        <dbReference type="ARBA" id="ARBA00008072"/>
    </source>
</evidence>
<dbReference type="InterPro" id="IPR020843">
    <property type="entry name" value="ER"/>
</dbReference>
<reference evidence="9" key="2">
    <citation type="submission" date="2015-01" db="EMBL/GenBank/DDBJ databases">
        <title>Evolutionary Origins and Diversification of the Mycorrhizal Mutualists.</title>
        <authorList>
            <consortium name="DOE Joint Genome Institute"/>
            <consortium name="Mycorrhizal Genomics Consortium"/>
            <person name="Kohler A."/>
            <person name="Kuo A."/>
            <person name="Nagy L.G."/>
            <person name="Floudas D."/>
            <person name="Copeland A."/>
            <person name="Barry K.W."/>
            <person name="Cichocki N."/>
            <person name="Veneault-Fourrey C."/>
            <person name="LaButti K."/>
            <person name="Lindquist E.A."/>
            <person name="Lipzen A."/>
            <person name="Lundell T."/>
            <person name="Morin E."/>
            <person name="Murat C."/>
            <person name="Riley R."/>
            <person name="Ohm R."/>
            <person name="Sun H."/>
            <person name="Tunlid A."/>
            <person name="Henrissat B."/>
            <person name="Grigoriev I.V."/>
            <person name="Hibbett D.S."/>
            <person name="Martin F."/>
        </authorList>
    </citation>
    <scope>NUCLEOTIDE SEQUENCE [LARGE SCALE GENOMIC DNA]</scope>
    <source>
        <strain evidence="9">Zn</strain>
    </source>
</reference>
<dbReference type="PANTHER" id="PTHR43161">
    <property type="entry name" value="SORBITOL DEHYDROGENASE"/>
    <property type="match status" value="1"/>
</dbReference>
<evidence type="ECO:0000256" key="1">
    <source>
        <dbReference type="ARBA" id="ARBA00001947"/>
    </source>
</evidence>
<feature type="domain" description="Enoyl reductase (ER)" evidence="7">
    <location>
        <begin position="8"/>
        <end position="349"/>
    </location>
</feature>
<dbReference type="Proteomes" id="UP000054321">
    <property type="component" value="Unassembled WGS sequence"/>
</dbReference>
<dbReference type="InterPro" id="IPR013149">
    <property type="entry name" value="ADH-like_C"/>
</dbReference>
<dbReference type="Gene3D" id="3.40.50.720">
    <property type="entry name" value="NAD(P)-binding Rossmann-like Domain"/>
    <property type="match status" value="1"/>
</dbReference>
<evidence type="ECO:0000313" key="9">
    <source>
        <dbReference type="Proteomes" id="UP000054321"/>
    </source>
</evidence>
<dbReference type="CDD" id="cd08233">
    <property type="entry name" value="butanediol_DH_like"/>
    <property type="match status" value="1"/>
</dbReference>
<dbReference type="Pfam" id="PF00107">
    <property type="entry name" value="ADH_zinc_N"/>
    <property type="match status" value="1"/>
</dbReference>
<dbReference type="PROSITE" id="PS00059">
    <property type="entry name" value="ADH_ZINC"/>
    <property type="match status" value="1"/>
</dbReference>
<keyword evidence="9" id="KW-1185">Reference proteome</keyword>
<evidence type="ECO:0000256" key="4">
    <source>
        <dbReference type="ARBA" id="ARBA00022833"/>
    </source>
</evidence>
<dbReference type="InterPro" id="IPR002328">
    <property type="entry name" value="ADH_Zn_CS"/>
</dbReference>
<dbReference type="OrthoDB" id="3941538at2759"/>
<dbReference type="InParanoid" id="A0A0C3GCB8"/>
<dbReference type="GO" id="GO:0000721">
    <property type="term" value="F:(R,R)-butanediol dehydrogenase activity"/>
    <property type="evidence" value="ECO:0007669"/>
    <property type="project" value="TreeGrafter"/>
</dbReference>
<evidence type="ECO:0000256" key="3">
    <source>
        <dbReference type="ARBA" id="ARBA00022723"/>
    </source>
</evidence>
<keyword evidence="5" id="KW-0560">Oxidoreductase</keyword>
<organism evidence="8 9">
    <name type="scientific">Oidiodendron maius (strain Zn)</name>
    <dbReference type="NCBI Taxonomy" id="913774"/>
    <lineage>
        <taxon>Eukaryota</taxon>
        <taxon>Fungi</taxon>
        <taxon>Dikarya</taxon>
        <taxon>Ascomycota</taxon>
        <taxon>Pezizomycotina</taxon>
        <taxon>Leotiomycetes</taxon>
        <taxon>Leotiomycetes incertae sedis</taxon>
        <taxon>Myxotrichaceae</taxon>
        <taxon>Oidiodendron</taxon>
    </lineage>
</organism>
<comment type="cofactor">
    <cofactor evidence="1 6">
        <name>Zn(2+)</name>
        <dbReference type="ChEBI" id="CHEBI:29105"/>
    </cofactor>
</comment>
<evidence type="ECO:0000313" key="8">
    <source>
        <dbReference type="EMBL" id="KIM93810.1"/>
    </source>
</evidence>
<dbReference type="GO" id="GO:0005737">
    <property type="term" value="C:cytoplasm"/>
    <property type="evidence" value="ECO:0007669"/>
    <property type="project" value="TreeGrafter"/>
</dbReference>
<gene>
    <name evidence="8" type="ORF">OIDMADRAFT_45955</name>
</gene>
<dbReference type="PROSITE" id="PS50007">
    <property type="entry name" value="PIPLC_X_DOMAIN"/>
    <property type="match status" value="1"/>
</dbReference>
<sequence>MRAVRFYGPQDVRVDFVAEPTCGAGQVKVRPAFVGICGTDVHEYLAGPILTPIKPHPLTQEHNPVTLGHEFSGEVTEIGEGVAGAKVGDRVAVLPILYDGTCDACLRGYINCCERLGAFGFTGWGGGLSESVVVPRSHIYLLPDQISLELGALIEPLSVAWHAVKSSPFNPGDSVLILGGGPIGISIIQVLKAQNAGHIIVSELSTERQALCTQFGANHVIDPREVDVVSKSYELCGGHGVDVVFDSAGVQSALDSGFRALRTGGTVVNIASWGGPVTINVMAMMVEEKKYMAVMTYVRRDFEEVIEAVAKGLLKPDRMITSRIKLEDVVERGFKELIEHKDKHLKILVETAL</sequence>
<evidence type="ECO:0000256" key="6">
    <source>
        <dbReference type="RuleBase" id="RU361277"/>
    </source>
</evidence>
<dbReference type="STRING" id="913774.A0A0C3GCB8"/>
<evidence type="ECO:0000256" key="5">
    <source>
        <dbReference type="ARBA" id="ARBA00023002"/>
    </source>
</evidence>
<dbReference type="GO" id="GO:0008270">
    <property type="term" value="F:zinc ion binding"/>
    <property type="evidence" value="ECO:0007669"/>
    <property type="project" value="InterPro"/>
</dbReference>
<dbReference type="Gene3D" id="3.90.180.10">
    <property type="entry name" value="Medium-chain alcohol dehydrogenases, catalytic domain"/>
    <property type="match status" value="1"/>
</dbReference>
<keyword evidence="3 6" id="KW-0479">Metal-binding</keyword>
<keyword evidence="4 6" id="KW-0862">Zinc</keyword>
<dbReference type="EMBL" id="KN832892">
    <property type="protein sequence ID" value="KIM93810.1"/>
    <property type="molecule type" value="Genomic_DNA"/>
</dbReference>
<evidence type="ECO:0000259" key="7">
    <source>
        <dbReference type="SMART" id="SM00829"/>
    </source>
</evidence>
<accession>A0A0C3GCB8</accession>
<dbReference type="SUPFAM" id="SSF50129">
    <property type="entry name" value="GroES-like"/>
    <property type="match status" value="1"/>
</dbReference>
<dbReference type="GO" id="GO:0034079">
    <property type="term" value="P:butanediol biosynthetic process"/>
    <property type="evidence" value="ECO:0007669"/>
    <property type="project" value="TreeGrafter"/>
</dbReference>
<dbReference type="AlphaFoldDB" id="A0A0C3GCB8"/>
<dbReference type="FunCoup" id="A0A0C3GCB8">
    <property type="interactions" value="188"/>
</dbReference>
<dbReference type="InterPro" id="IPR036291">
    <property type="entry name" value="NAD(P)-bd_dom_sf"/>
</dbReference>
<dbReference type="PANTHER" id="PTHR43161:SF23">
    <property type="entry name" value="(R,R)-BUTANEDIOL DEHYDROGENASE-RELATED"/>
    <property type="match status" value="1"/>
</dbReference>
<dbReference type="InterPro" id="IPR011032">
    <property type="entry name" value="GroES-like_sf"/>
</dbReference>
<comment type="similarity">
    <text evidence="2 6">Belongs to the zinc-containing alcohol dehydrogenase family.</text>
</comment>
<dbReference type="InterPro" id="IPR013154">
    <property type="entry name" value="ADH-like_N"/>
</dbReference>
<name>A0A0C3GCB8_OIDMZ</name>
<dbReference type="HOGENOM" id="CLU_026673_11_0_1"/>
<proteinExistence type="inferred from homology"/>
<reference evidence="8 9" key="1">
    <citation type="submission" date="2014-04" db="EMBL/GenBank/DDBJ databases">
        <authorList>
            <consortium name="DOE Joint Genome Institute"/>
            <person name="Kuo A."/>
            <person name="Martino E."/>
            <person name="Perotto S."/>
            <person name="Kohler A."/>
            <person name="Nagy L.G."/>
            <person name="Floudas D."/>
            <person name="Copeland A."/>
            <person name="Barry K.W."/>
            <person name="Cichocki N."/>
            <person name="Veneault-Fourrey C."/>
            <person name="LaButti K."/>
            <person name="Lindquist E.A."/>
            <person name="Lipzen A."/>
            <person name="Lundell T."/>
            <person name="Morin E."/>
            <person name="Murat C."/>
            <person name="Sun H."/>
            <person name="Tunlid A."/>
            <person name="Henrissat B."/>
            <person name="Grigoriev I.V."/>
            <person name="Hibbett D.S."/>
            <person name="Martin F."/>
            <person name="Nordberg H.P."/>
            <person name="Cantor M.N."/>
            <person name="Hua S.X."/>
        </authorList>
    </citation>
    <scope>NUCLEOTIDE SEQUENCE [LARGE SCALE GENOMIC DNA]</scope>
    <source>
        <strain evidence="8 9">Zn</strain>
    </source>
</reference>